<dbReference type="CDD" id="cd02976">
    <property type="entry name" value="NrdH"/>
    <property type="match status" value="1"/>
</dbReference>
<dbReference type="PANTHER" id="PTHR34386">
    <property type="entry name" value="GLUTAREDOXIN"/>
    <property type="match status" value="1"/>
</dbReference>
<comment type="caution">
    <text evidence="2">The sequence shown here is derived from an EMBL/GenBank/DDBJ whole genome shotgun (WGS) entry which is preliminary data.</text>
</comment>
<dbReference type="Proteomes" id="UP000176705">
    <property type="component" value="Unassembled WGS sequence"/>
</dbReference>
<evidence type="ECO:0000313" key="2">
    <source>
        <dbReference type="EMBL" id="OHA08729.1"/>
    </source>
</evidence>
<feature type="domain" description="Glutaredoxin" evidence="1">
    <location>
        <begin position="4"/>
        <end position="63"/>
    </location>
</feature>
<dbReference type="EMBL" id="MHQS01000011">
    <property type="protein sequence ID" value="OHA08729.1"/>
    <property type="molecule type" value="Genomic_DNA"/>
</dbReference>
<dbReference type="InterPro" id="IPR002109">
    <property type="entry name" value="Glutaredoxin"/>
</dbReference>
<protein>
    <submittedName>
        <fullName evidence="2">NrdH-redoxin</fullName>
    </submittedName>
</protein>
<dbReference type="GO" id="GO:0045454">
    <property type="term" value="P:cell redox homeostasis"/>
    <property type="evidence" value="ECO:0007669"/>
    <property type="project" value="TreeGrafter"/>
</dbReference>
<dbReference type="Gene3D" id="3.40.30.10">
    <property type="entry name" value="Glutaredoxin"/>
    <property type="match status" value="1"/>
</dbReference>
<accession>A0A1G2LD52</accession>
<evidence type="ECO:0000259" key="1">
    <source>
        <dbReference type="Pfam" id="PF00462"/>
    </source>
</evidence>
<name>A0A1G2LD52_9BACT</name>
<dbReference type="PANTHER" id="PTHR34386:SF1">
    <property type="entry name" value="GLUTAREDOXIN-LIKE PROTEIN NRDH"/>
    <property type="match status" value="1"/>
</dbReference>
<dbReference type="InterPro" id="IPR036249">
    <property type="entry name" value="Thioredoxin-like_sf"/>
</dbReference>
<dbReference type="GO" id="GO:0009055">
    <property type="term" value="F:electron transfer activity"/>
    <property type="evidence" value="ECO:0007669"/>
    <property type="project" value="TreeGrafter"/>
</dbReference>
<sequence>MANVKIYTTPSCVFCKMTKAFFEANGIAYQEFNVASDAQAREEMITKSGQFGVPVTDIDGKLVIGFDRAGLAELLGIT</sequence>
<dbReference type="SUPFAM" id="SSF52833">
    <property type="entry name" value="Thioredoxin-like"/>
    <property type="match status" value="1"/>
</dbReference>
<dbReference type="PROSITE" id="PS51354">
    <property type="entry name" value="GLUTAREDOXIN_2"/>
    <property type="match status" value="1"/>
</dbReference>
<evidence type="ECO:0000313" key="3">
    <source>
        <dbReference type="Proteomes" id="UP000176705"/>
    </source>
</evidence>
<organism evidence="2 3">
    <name type="scientific">Candidatus Sungbacteria bacterium RIFCSPLOWO2_01_FULL_59_16</name>
    <dbReference type="NCBI Taxonomy" id="1802280"/>
    <lineage>
        <taxon>Bacteria</taxon>
        <taxon>Candidatus Sungiibacteriota</taxon>
    </lineage>
</organism>
<dbReference type="InterPro" id="IPR051548">
    <property type="entry name" value="Grx-like_ET"/>
</dbReference>
<proteinExistence type="predicted"/>
<dbReference type="STRING" id="1802280.A3B37_02665"/>
<dbReference type="AlphaFoldDB" id="A0A1G2LD52"/>
<gene>
    <name evidence="2" type="ORF">A3B37_02665</name>
</gene>
<reference evidence="2 3" key="1">
    <citation type="journal article" date="2016" name="Nat. Commun.">
        <title>Thousands of microbial genomes shed light on interconnected biogeochemical processes in an aquifer system.</title>
        <authorList>
            <person name="Anantharaman K."/>
            <person name="Brown C.T."/>
            <person name="Hug L.A."/>
            <person name="Sharon I."/>
            <person name="Castelle C.J."/>
            <person name="Probst A.J."/>
            <person name="Thomas B.C."/>
            <person name="Singh A."/>
            <person name="Wilkins M.J."/>
            <person name="Karaoz U."/>
            <person name="Brodie E.L."/>
            <person name="Williams K.H."/>
            <person name="Hubbard S.S."/>
            <person name="Banfield J.F."/>
        </authorList>
    </citation>
    <scope>NUCLEOTIDE SEQUENCE [LARGE SCALE GENOMIC DNA]</scope>
</reference>
<dbReference type="Pfam" id="PF00462">
    <property type="entry name" value="Glutaredoxin"/>
    <property type="match status" value="1"/>
</dbReference>